<dbReference type="RefSeq" id="WP_138156707.1">
    <property type="nucleotide sequence ID" value="NZ_CP039381.1"/>
</dbReference>
<evidence type="ECO:0000313" key="3">
    <source>
        <dbReference type="Proteomes" id="UP000301475"/>
    </source>
</evidence>
<dbReference type="OrthoDB" id="1819953at2"/>
<reference evidence="2 3" key="1">
    <citation type="submission" date="2019-04" db="EMBL/GenBank/DDBJ databases">
        <authorList>
            <person name="Embree M."/>
            <person name="Gaffney J.R."/>
        </authorList>
    </citation>
    <scope>NUCLEOTIDE SEQUENCE [LARGE SCALE GENOMIC DNA]</scope>
    <source>
        <strain evidence="2 3">JE7A12</strain>
    </source>
</reference>
<sequence>MKRTISVIICGLVVLSSLVFATGCGKSTYDVDLSKYVKFDGFSGTATVNSKADYQKCKDERDEIAEKRSDISDKNDSKYKEYSEQIAKLTETKNALNNITFSLVKGNDGKIKNGDTITVKAKYKEDKLKNFGVNIKSDEFSFKVSGLEEKEIIDPFDKEHFELKVSGLDGDGKVENGKSNAKIYYLFNPSYNLKNGDKVTVEATMYDNEAVLKDSEDKDGTTAKKEITISGLGTVPKTLDGVDTSDIDEILFNKVKNDTDVEVGDTLKGYDLNISDNDYMFAKLKVTKLGDYKKVNGIYGYKEYNGESDCRYGVVYSRQITAKVIDTGYSKKVKKGSTKTFTVYLGAYVSGGYLMVTDDNKLAKVTSYSMYVSTTSGGTYKQVKKNMTYDSEYKYTEVK</sequence>
<proteinExistence type="predicted"/>
<keyword evidence="1" id="KW-0732">Signal</keyword>
<dbReference type="EMBL" id="CP039381">
    <property type="protein sequence ID" value="QCT06652.1"/>
    <property type="molecule type" value="Genomic_DNA"/>
</dbReference>
<dbReference type="KEGG" id="ruj:E5Z56_04410"/>
<accession>A0A4P8XVE0</accession>
<keyword evidence="3" id="KW-1185">Reference proteome</keyword>
<dbReference type="PROSITE" id="PS51257">
    <property type="entry name" value="PROKAR_LIPOPROTEIN"/>
    <property type="match status" value="1"/>
</dbReference>
<feature type="signal peptide" evidence="1">
    <location>
        <begin position="1"/>
        <end position="21"/>
    </location>
</feature>
<gene>
    <name evidence="2" type="ORF">E5Z56_04410</name>
</gene>
<protein>
    <submittedName>
        <fullName evidence="2">Uncharacterized protein</fullName>
    </submittedName>
</protein>
<organism evidence="2 3">
    <name type="scientific">Ruminococcus bovis</name>
    <dbReference type="NCBI Taxonomy" id="2564099"/>
    <lineage>
        <taxon>Bacteria</taxon>
        <taxon>Bacillati</taxon>
        <taxon>Bacillota</taxon>
        <taxon>Clostridia</taxon>
        <taxon>Eubacteriales</taxon>
        <taxon>Oscillospiraceae</taxon>
        <taxon>Ruminococcus</taxon>
    </lineage>
</organism>
<dbReference type="AlphaFoldDB" id="A0A4P8XVE0"/>
<evidence type="ECO:0000256" key="1">
    <source>
        <dbReference type="SAM" id="SignalP"/>
    </source>
</evidence>
<name>A0A4P8XVE0_9FIRM</name>
<feature type="chain" id="PRO_5020745144" evidence="1">
    <location>
        <begin position="22"/>
        <end position="399"/>
    </location>
</feature>
<dbReference type="Proteomes" id="UP000301475">
    <property type="component" value="Chromosome"/>
</dbReference>
<evidence type="ECO:0000313" key="2">
    <source>
        <dbReference type="EMBL" id="QCT06652.1"/>
    </source>
</evidence>